<keyword evidence="2" id="KW-1185">Reference proteome</keyword>
<organism evidence="1 2">
    <name type="scientific">Streptomyces kronopolitis</name>
    <dbReference type="NCBI Taxonomy" id="1612435"/>
    <lineage>
        <taxon>Bacteria</taxon>
        <taxon>Bacillati</taxon>
        <taxon>Actinomycetota</taxon>
        <taxon>Actinomycetes</taxon>
        <taxon>Kitasatosporales</taxon>
        <taxon>Streptomycetaceae</taxon>
        <taxon>Streptomyces</taxon>
    </lineage>
</organism>
<accession>A0ABQ2J597</accession>
<name>A0ABQ2J597_9ACTN</name>
<evidence type="ECO:0000313" key="2">
    <source>
        <dbReference type="Proteomes" id="UP000600080"/>
    </source>
</evidence>
<evidence type="ECO:0000313" key="1">
    <source>
        <dbReference type="EMBL" id="GGN37826.1"/>
    </source>
</evidence>
<gene>
    <name evidence="1" type="ORF">GCM10012285_13040</name>
</gene>
<dbReference type="Proteomes" id="UP000600080">
    <property type="component" value="Unassembled WGS sequence"/>
</dbReference>
<sequence>MPEEMTPHLIGQETVEGNADAWGEFDGRQFRDGALRLVTRSADLAVVRTVGPSAEAPLFSGGSLSVPLADLGEFPYVTPVRGGVAVARHDSVSYHSRGGAAAWSFRHFPWGDGPLGSGACAETPDGRHLLAVVPGTPDAAGQYPGDRCVLLASDTGELLDETLLPTFSASYSLDAPLRGAPAFFLSGEQGQDGAYSWRVDVADGRLHLMELTSGTARVTGARHDSVVVQDVGGSWLRVRRALPDGSLRTECEVDPERLRGAQESYLMGDSGFVDDSHVIAAVGEECWSEETEHFLFDLTDPTVRRRVRYPVPVGMDAKALGDGTWLTSDGDDVHRWRLAP</sequence>
<reference evidence="2" key="1">
    <citation type="journal article" date="2019" name="Int. J. Syst. Evol. Microbiol.">
        <title>The Global Catalogue of Microorganisms (GCM) 10K type strain sequencing project: providing services to taxonomists for standard genome sequencing and annotation.</title>
        <authorList>
            <consortium name="The Broad Institute Genomics Platform"/>
            <consortium name="The Broad Institute Genome Sequencing Center for Infectious Disease"/>
            <person name="Wu L."/>
            <person name="Ma J."/>
        </authorList>
    </citation>
    <scope>NUCLEOTIDE SEQUENCE [LARGE SCALE GENOMIC DNA]</scope>
    <source>
        <strain evidence="2">CGMCC 4.7323</strain>
    </source>
</reference>
<protein>
    <recommendedName>
        <fullName evidence="3">S9 family peptidase</fullName>
    </recommendedName>
</protein>
<dbReference type="RefSeq" id="WP_189096590.1">
    <property type="nucleotide sequence ID" value="NZ_BMND01000004.1"/>
</dbReference>
<proteinExistence type="predicted"/>
<comment type="caution">
    <text evidence="1">The sequence shown here is derived from an EMBL/GenBank/DDBJ whole genome shotgun (WGS) entry which is preliminary data.</text>
</comment>
<dbReference type="GeneID" id="301547167"/>
<dbReference type="EMBL" id="BMND01000004">
    <property type="protein sequence ID" value="GGN37826.1"/>
    <property type="molecule type" value="Genomic_DNA"/>
</dbReference>
<evidence type="ECO:0008006" key="3">
    <source>
        <dbReference type="Google" id="ProtNLM"/>
    </source>
</evidence>